<comment type="caution">
    <text evidence="2">The sequence shown here is derived from an EMBL/GenBank/DDBJ whole genome shotgun (WGS) entry which is preliminary data.</text>
</comment>
<reference evidence="2 3" key="1">
    <citation type="submission" date="2023-03" db="EMBL/GenBank/DDBJ databases">
        <title>High recombination rates correlate with genetic variation in Cardiocondyla obscurior ants.</title>
        <authorList>
            <person name="Errbii M."/>
        </authorList>
    </citation>
    <scope>NUCLEOTIDE SEQUENCE [LARGE SCALE GENOMIC DNA]</scope>
    <source>
        <strain evidence="2">Alpha-2009</strain>
        <tissue evidence="2">Whole body</tissue>
    </source>
</reference>
<dbReference type="Gene3D" id="1.10.150.50">
    <property type="entry name" value="Transcription Factor, Ets-1"/>
    <property type="match status" value="1"/>
</dbReference>
<dbReference type="InterPro" id="IPR001660">
    <property type="entry name" value="SAM"/>
</dbReference>
<dbReference type="SUPFAM" id="SSF47769">
    <property type="entry name" value="SAM/Pointed domain"/>
    <property type="match status" value="1"/>
</dbReference>
<dbReference type="AlphaFoldDB" id="A0AAW2EPY1"/>
<dbReference type="EMBL" id="JADYXP020000020">
    <property type="protein sequence ID" value="KAL0103912.1"/>
    <property type="molecule type" value="Genomic_DNA"/>
</dbReference>
<sequence>MCNSVESFLKELKLDHLYPAFADNKIDDLTLLPLLSEDEVKELIPLLGERKKFQLGILSFKCNTKNSDIILDVLDPVPIESIKVAEVRIIQGVPYLMTQPGDMGSSNYFEQRSPIPFFNLGVYIREINTMRRRASERCGDTRGVVKDIIRARRCNDARVTRCEDVRANLTTIASLKQRMTKLYNKPEIARGKLIDKHRNKLSFIRKSLLMSKTPTVKREPDISKEIKDSQLWLKHNNEPHDNVMYHWKFSYSIRQIANSSICEFFEH</sequence>
<dbReference type="InterPro" id="IPR013761">
    <property type="entry name" value="SAM/pointed_sf"/>
</dbReference>
<dbReference type="Proteomes" id="UP001430953">
    <property type="component" value="Unassembled WGS sequence"/>
</dbReference>
<accession>A0AAW2EPY1</accession>
<evidence type="ECO:0000313" key="2">
    <source>
        <dbReference type="EMBL" id="KAL0103912.1"/>
    </source>
</evidence>
<name>A0AAW2EPY1_9HYME</name>
<evidence type="ECO:0000313" key="3">
    <source>
        <dbReference type="Proteomes" id="UP001430953"/>
    </source>
</evidence>
<dbReference type="Pfam" id="PF07647">
    <property type="entry name" value="SAM_2"/>
    <property type="match status" value="1"/>
</dbReference>
<dbReference type="CDD" id="cd09487">
    <property type="entry name" value="SAM_superfamily"/>
    <property type="match status" value="1"/>
</dbReference>
<evidence type="ECO:0000259" key="1">
    <source>
        <dbReference type="Pfam" id="PF07647"/>
    </source>
</evidence>
<organism evidence="2 3">
    <name type="scientific">Cardiocondyla obscurior</name>
    <dbReference type="NCBI Taxonomy" id="286306"/>
    <lineage>
        <taxon>Eukaryota</taxon>
        <taxon>Metazoa</taxon>
        <taxon>Ecdysozoa</taxon>
        <taxon>Arthropoda</taxon>
        <taxon>Hexapoda</taxon>
        <taxon>Insecta</taxon>
        <taxon>Pterygota</taxon>
        <taxon>Neoptera</taxon>
        <taxon>Endopterygota</taxon>
        <taxon>Hymenoptera</taxon>
        <taxon>Apocrita</taxon>
        <taxon>Aculeata</taxon>
        <taxon>Formicoidea</taxon>
        <taxon>Formicidae</taxon>
        <taxon>Myrmicinae</taxon>
        <taxon>Cardiocondyla</taxon>
    </lineage>
</organism>
<feature type="domain" description="SAM" evidence="1">
    <location>
        <begin position="3"/>
        <end position="60"/>
    </location>
</feature>
<keyword evidence="3" id="KW-1185">Reference proteome</keyword>
<protein>
    <recommendedName>
        <fullName evidence="1">SAM domain-containing protein</fullName>
    </recommendedName>
</protein>
<gene>
    <name evidence="2" type="ORF">PUN28_016927</name>
</gene>
<proteinExistence type="predicted"/>